<gene>
    <name evidence="2" type="ORF">GCM10020369_65340</name>
</gene>
<reference evidence="3" key="1">
    <citation type="journal article" date="2019" name="Int. J. Syst. Evol. Microbiol.">
        <title>The Global Catalogue of Microorganisms (GCM) 10K type strain sequencing project: providing services to taxonomists for standard genome sequencing and annotation.</title>
        <authorList>
            <consortium name="The Broad Institute Genomics Platform"/>
            <consortium name="The Broad Institute Genome Sequencing Center for Infectious Disease"/>
            <person name="Wu L."/>
            <person name="Ma J."/>
        </authorList>
    </citation>
    <scope>NUCLEOTIDE SEQUENCE [LARGE SCALE GENOMIC DNA]</scope>
    <source>
        <strain evidence="3">JCM 9458</strain>
    </source>
</reference>
<dbReference type="InterPro" id="IPR007569">
    <property type="entry name" value="DUF559"/>
</dbReference>
<feature type="domain" description="DUF559" evidence="1">
    <location>
        <begin position="256"/>
        <end position="317"/>
    </location>
</feature>
<dbReference type="InterPro" id="IPR011335">
    <property type="entry name" value="Restrct_endonuc-II-like"/>
</dbReference>
<dbReference type="Pfam" id="PF04480">
    <property type="entry name" value="DUF559"/>
    <property type="match status" value="1"/>
</dbReference>
<dbReference type="EMBL" id="BAAAYN010000046">
    <property type="protein sequence ID" value="GAA3394758.1"/>
    <property type="molecule type" value="Genomic_DNA"/>
</dbReference>
<comment type="caution">
    <text evidence="2">The sequence shown here is derived from an EMBL/GenBank/DDBJ whole genome shotgun (WGS) entry which is preliminary data.</text>
</comment>
<proteinExistence type="predicted"/>
<protein>
    <recommendedName>
        <fullName evidence="1">DUF559 domain-containing protein</fullName>
    </recommendedName>
</protein>
<dbReference type="Gene3D" id="3.40.960.10">
    <property type="entry name" value="VSR Endonuclease"/>
    <property type="match status" value="1"/>
</dbReference>
<dbReference type="SUPFAM" id="SSF52980">
    <property type="entry name" value="Restriction endonuclease-like"/>
    <property type="match status" value="1"/>
</dbReference>
<evidence type="ECO:0000259" key="1">
    <source>
        <dbReference type="Pfam" id="PF04480"/>
    </source>
</evidence>
<evidence type="ECO:0000313" key="2">
    <source>
        <dbReference type="EMBL" id="GAA3394758.1"/>
    </source>
</evidence>
<keyword evidence="3" id="KW-1185">Reference proteome</keyword>
<dbReference type="Proteomes" id="UP001501676">
    <property type="component" value="Unassembled WGS sequence"/>
</dbReference>
<organism evidence="2 3">
    <name type="scientific">Cryptosporangium minutisporangium</name>
    <dbReference type="NCBI Taxonomy" id="113569"/>
    <lineage>
        <taxon>Bacteria</taxon>
        <taxon>Bacillati</taxon>
        <taxon>Actinomycetota</taxon>
        <taxon>Actinomycetes</taxon>
        <taxon>Cryptosporangiales</taxon>
        <taxon>Cryptosporangiaceae</taxon>
        <taxon>Cryptosporangium</taxon>
    </lineage>
</organism>
<name>A0ABP6T881_9ACTN</name>
<accession>A0ABP6T881</accession>
<evidence type="ECO:0000313" key="3">
    <source>
        <dbReference type="Proteomes" id="UP001501676"/>
    </source>
</evidence>
<sequence length="336" mass="35285">MDADALTVALDPLPADAPVVVTYRPITTATQAAIVGEVLDALEEAAVALFPAWLPDAEGISGPGGANVPAVRLLASRLAGRTHHFGPFLADLAARALTGTRSAASFPPEIRAAGLVRVLEAAYARADVVLVVEVPDGLPATQQSALVAAVEWLAFRGALGGVWLTGAAFPAVDRIHSQRVRLPAAVEALTGQAPDDVSDRAARTGALALPALAGQPNPNSVAECLLEKVLAGHAWAGGRAWNQTFSFGPLISPIRVDLLWAAERTAVEIDGPEHRRQVQYAADRARDVLLQTAGYAVLRFTNDQVLGDVNAVAHQLELFLTTRRVEGRSEGSSHVE</sequence>